<evidence type="ECO:0000256" key="1">
    <source>
        <dbReference type="ARBA" id="ARBA00022729"/>
    </source>
</evidence>
<keyword evidence="4" id="KW-0378">Hydrolase</keyword>
<dbReference type="InterPro" id="IPR001254">
    <property type="entry name" value="Trypsin_dom"/>
</dbReference>
<keyword evidence="4" id="KW-0645">Protease</keyword>
<keyword evidence="1 2" id="KW-0732">Signal</keyword>
<dbReference type="SUPFAM" id="SSF50494">
    <property type="entry name" value="Trypsin-like serine proteases"/>
    <property type="match status" value="1"/>
</dbReference>
<dbReference type="PANTHER" id="PTHR15462:SF8">
    <property type="entry name" value="SERINE PROTEASE"/>
    <property type="match status" value="1"/>
</dbReference>
<feature type="chain" id="PRO_5039248971" evidence="2">
    <location>
        <begin position="25"/>
        <end position="516"/>
    </location>
</feature>
<dbReference type="PANTHER" id="PTHR15462">
    <property type="entry name" value="SERINE PROTEASE"/>
    <property type="match status" value="1"/>
</dbReference>
<evidence type="ECO:0000313" key="4">
    <source>
        <dbReference type="EMBL" id="HIR39240.1"/>
    </source>
</evidence>
<name>A0A9D1DC61_9FIRM</name>
<dbReference type="AlphaFoldDB" id="A0A9D1DC61"/>
<evidence type="ECO:0000256" key="2">
    <source>
        <dbReference type="SAM" id="SignalP"/>
    </source>
</evidence>
<reference evidence="4" key="1">
    <citation type="submission" date="2020-10" db="EMBL/GenBank/DDBJ databases">
        <authorList>
            <person name="Gilroy R."/>
        </authorList>
    </citation>
    <scope>NUCLEOTIDE SEQUENCE</scope>
    <source>
        <strain evidence="4">ChiW25-3613</strain>
    </source>
</reference>
<reference evidence="4" key="2">
    <citation type="journal article" date="2021" name="PeerJ">
        <title>Extensive microbial diversity within the chicken gut microbiome revealed by metagenomics and culture.</title>
        <authorList>
            <person name="Gilroy R."/>
            <person name="Ravi A."/>
            <person name="Getino M."/>
            <person name="Pursley I."/>
            <person name="Horton D.L."/>
            <person name="Alikhan N.F."/>
            <person name="Baker D."/>
            <person name="Gharbi K."/>
            <person name="Hall N."/>
            <person name="Watson M."/>
            <person name="Adriaenssens E.M."/>
            <person name="Foster-Nyarko E."/>
            <person name="Jarju S."/>
            <person name="Secka A."/>
            <person name="Antonio M."/>
            <person name="Oren A."/>
            <person name="Chaudhuri R.R."/>
            <person name="La Ragione R."/>
            <person name="Hildebrand F."/>
            <person name="Pallen M.J."/>
        </authorList>
    </citation>
    <scope>NUCLEOTIDE SEQUENCE</scope>
    <source>
        <strain evidence="4">ChiW25-3613</strain>
    </source>
</reference>
<gene>
    <name evidence="4" type="ORF">IAB90_02555</name>
</gene>
<dbReference type="Gene3D" id="2.40.10.10">
    <property type="entry name" value="Trypsin-like serine proteases"/>
    <property type="match status" value="2"/>
</dbReference>
<dbReference type="GO" id="GO:0006508">
    <property type="term" value="P:proteolysis"/>
    <property type="evidence" value="ECO:0007669"/>
    <property type="project" value="UniProtKB-KW"/>
</dbReference>
<protein>
    <submittedName>
        <fullName evidence="4">Trypsin-like serine protease</fullName>
    </submittedName>
</protein>
<evidence type="ECO:0000259" key="3">
    <source>
        <dbReference type="Pfam" id="PF00089"/>
    </source>
</evidence>
<dbReference type="InterPro" id="IPR043504">
    <property type="entry name" value="Peptidase_S1_PA_chymotrypsin"/>
</dbReference>
<dbReference type="EMBL" id="DVHB01000048">
    <property type="protein sequence ID" value="HIR39240.1"/>
    <property type="molecule type" value="Genomic_DNA"/>
</dbReference>
<dbReference type="InterPro" id="IPR050966">
    <property type="entry name" value="Glutamyl_endopeptidase"/>
</dbReference>
<dbReference type="GO" id="GO:0004252">
    <property type="term" value="F:serine-type endopeptidase activity"/>
    <property type="evidence" value="ECO:0007669"/>
    <property type="project" value="InterPro"/>
</dbReference>
<organism evidence="4 5">
    <name type="scientific">Candidatus Coproplasma stercoripullorum</name>
    <dbReference type="NCBI Taxonomy" id="2840751"/>
    <lineage>
        <taxon>Bacteria</taxon>
        <taxon>Bacillati</taxon>
        <taxon>Bacillota</taxon>
        <taxon>Clostridia</taxon>
        <taxon>Eubacteriales</taxon>
        <taxon>Candidatus Coproplasma</taxon>
    </lineage>
</organism>
<proteinExistence type="predicted"/>
<sequence>MFSKILLSCLLSIPLIFCGLSVPIQETSLDSNNAVIKSSAISDDDLISETSADLLASDDKTLTDVNIVNYDLSSGATTFEYFDMYSYEAKNSNSINELSSNSSVNDVGGALDEVNVPDFEIHQVGDTDMYYVNGYTPLTASSEEIKDEEADDIDAIIGTDERTQVTNTKTGSYLKTAYMTYTYDNVYNEAENTYESVSNFSTAFMVGPNIVATAGHCLYQDVTDSGDYDDEIYNPRFPDKVEFYFGVNSLSEVNSSYEYYAEGEVVHIEYSYYISPSFDHDWAVVELDRDLGNTTGWFGRIANWYDTSAPVDTYGYPVDKPRATMWEITGNFYNKTDFRYYTNNIDTIGGQSGSPYVIAYSGVDGYVCGIHAFAESADIPTYNGGTVLYNLIFHYIRSFTTSYSQARQYEYPTLEVVSKTGSTWLIRVENTSSAGINLEYNSKMCFFNDAKNWTGLNDVVSKYFAPYEFKYVSISENVFATSITCSYVRGGERIITYANNLDTDGTLTSYNNVIPA</sequence>
<dbReference type="Proteomes" id="UP000824179">
    <property type="component" value="Unassembled WGS sequence"/>
</dbReference>
<feature type="signal peptide" evidence="2">
    <location>
        <begin position="1"/>
        <end position="24"/>
    </location>
</feature>
<dbReference type="Pfam" id="PF00089">
    <property type="entry name" value="Trypsin"/>
    <property type="match status" value="1"/>
</dbReference>
<comment type="caution">
    <text evidence="4">The sequence shown here is derived from an EMBL/GenBank/DDBJ whole genome shotgun (WGS) entry which is preliminary data.</text>
</comment>
<accession>A0A9D1DC61</accession>
<dbReference type="InterPro" id="IPR009003">
    <property type="entry name" value="Peptidase_S1_PA"/>
</dbReference>
<evidence type="ECO:0000313" key="5">
    <source>
        <dbReference type="Proteomes" id="UP000824179"/>
    </source>
</evidence>
<feature type="domain" description="Peptidase S1" evidence="3">
    <location>
        <begin position="198"/>
        <end position="382"/>
    </location>
</feature>